<keyword evidence="3" id="KW-1185">Reference proteome</keyword>
<feature type="region of interest" description="Disordered" evidence="1">
    <location>
        <begin position="29"/>
        <end position="69"/>
    </location>
</feature>
<evidence type="ECO:0000256" key="1">
    <source>
        <dbReference type="SAM" id="MobiDB-lite"/>
    </source>
</evidence>
<name>A0ABN3X4R0_STRTU</name>
<reference evidence="2 3" key="1">
    <citation type="journal article" date="2019" name="Int. J. Syst. Evol. Microbiol.">
        <title>The Global Catalogue of Microorganisms (GCM) 10K type strain sequencing project: providing services to taxonomists for standard genome sequencing and annotation.</title>
        <authorList>
            <consortium name="The Broad Institute Genomics Platform"/>
            <consortium name="The Broad Institute Genome Sequencing Center for Infectious Disease"/>
            <person name="Wu L."/>
            <person name="Ma J."/>
        </authorList>
    </citation>
    <scope>NUCLEOTIDE SEQUENCE [LARGE SCALE GENOMIC DNA]</scope>
    <source>
        <strain evidence="2 3">JCM 4087</strain>
    </source>
</reference>
<accession>A0ABN3X4R0</accession>
<evidence type="ECO:0000313" key="2">
    <source>
        <dbReference type="EMBL" id="GAA2936831.1"/>
    </source>
</evidence>
<dbReference type="Proteomes" id="UP001501102">
    <property type="component" value="Unassembled WGS sequence"/>
</dbReference>
<dbReference type="EMBL" id="BAAAXZ010000134">
    <property type="protein sequence ID" value="GAA2936831.1"/>
    <property type="molecule type" value="Genomic_DNA"/>
</dbReference>
<organism evidence="2 3">
    <name type="scientific">Streptomyces thioluteus</name>
    <dbReference type="NCBI Taxonomy" id="66431"/>
    <lineage>
        <taxon>Bacteria</taxon>
        <taxon>Bacillati</taxon>
        <taxon>Actinomycetota</taxon>
        <taxon>Actinomycetes</taxon>
        <taxon>Kitasatosporales</taxon>
        <taxon>Streptomycetaceae</taxon>
        <taxon>Streptomyces</taxon>
    </lineage>
</organism>
<comment type="caution">
    <text evidence="2">The sequence shown here is derived from an EMBL/GenBank/DDBJ whole genome shotgun (WGS) entry which is preliminary data.</text>
</comment>
<feature type="compositionally biased region" description="Low complexity" evidence="1">
    <location>
        <begin position="50"/>
        <end position="69"/>
    </location>
</feature>
<proteinExistence type="predicted"/>
<evidence type="ECO:0000313" key="3">
    <source>
        <dbReference type="Proteomes" id="UP001501102"/>
    </source>
</evidence>
<gene>
    <name evidence="2" type="ORF">GCM10020221_35750</name>
</gene>
<protein>
    <submittedName>
        <fullName evidence="2">Uncharacterized protein</fullName>
    </submittedName>
</protein>
<sequence length="69" mass="7132">MPGENLTREEARERAALLTVDGYEVHLDVRSAVGPDTGDGPAPSAPSPPSASAAPSPARRASPTWSPPR</sequence>